<proteinExistence type="predicted"/>
<organism evidence="1 2">
    <name type="scientific">Caerostris extrusa</name>
    <name type="common">Bark spider</name>
    <name type="synonym">Caerostris bankana</name>
    <dbReference type="NCBI Taxonomy" id="172846"/>
    <lineage>
        <taxon>Eukaryota</taxon>
        <taxon>Metazoa</taxon>
        <taxon>Ecdysozoa</taxon>
        <taxon>Arthropoda</taxon>
        <taxon>Chelicerata</taxon>
        <taxon>Arachnida</taxon>
        <taxon>Araneae</taxon>
        <taxon>Araneomorphae</taxon>
        <taxon>Entelegynae</taxon>
        <taxon>Araneoidea</taxon>
        <taxon>Araneidae</taxon>
        <taxon>Caerostris</taxon>
    </lineage>
</organism>
<evidence type="ECO:0000313" key="1">
    <source>
        <dbReference type="EMBL" id="GIY76795.1"/>
    </source>
</evidence>
<keyword evidence="2" id="KW-1185">Reference proteome</keyword>
<gene>
    <name evidence="1" type="ORF">CEXT_629081</name>
</gene>
<dbReference type="Proteomes" id="UP001054945">
    <property type="component" value="Unassembled WGS sequence"/>
</dbReference>
<dbReference type="AlphaFoldDB" id="A0AAV4W242"/>
<evidence type="ECO:0000313" key="2">
    <source>
        <dbReference type="Proteomes" id="UP001054945"/>
    </source>
</evidence>
<protein>
    <submittedName>
        <fullName evidence="1">Uncharacterized protein</fullName>
    </submittedName>
</protein>
<comment type="caution">
    <text evidence="1">The sequence shown here is derived from an EMBL/GenBank/DDBJ whole genome shotgun (WGS) entry which is preliminary data.</text>
</comment>
<accession>A0AAV4W242</accession>
<name>A0AAV4W242_CAEEX</name>
<sequence>MWDRQPTIGPYPIGGGRPVIVRDIPQSPLGIRIWAGKDNKAARDLNIYRDRIAYNRSLPNRWLRSKHI</sequence>
<reference evidence="1 2" key="1">
    <citation type="submission" date="2021-06" db="EMBL/GenBank/DDBJ databases">
        <title>Caerostris extrusa draft genome.</title>
        <authorList>
            <person name="Kono N."/>
            <person name="Arakawa K."/>
        </authorList>
    </citation>
    <scope>NUCLEOTIDE SEQUENCE [LARGE SCALE GENOMIC DNA]</scope>
</reference>
<dbReference type="EMBL" id="BPLR01015535">
    <property type="protein sequence ID" value="GIY76795.1"/>
    <property type="molecule type" value="Genomic_DNA"/>
</dbReference>